<sequence length="148" mass="17087">MRFINYLFYFTLLVSLSLLVSCKDDEEDSGLPRSELLTAGEWQGDRVLLNGINVSNRPEIKGALLDIVTLRLKFDEDGTYQANYADGSGQRQYVEGEWALSEDEKILRFDLFKDNELEIDKLTTSEFDLTSEVEYNNTSWNVEVQLKR</sequence>
<protein>
    <recommendedName>
        <fullName evidence="3">Lipocalin-like domain-containing protein</fullName>
    </recommendedName>
</protein>
<accession>A0A239C771</accession>
<dbReference type="Proteomes" id="UP000198432">
    <property type="component" value="Unassembled WGS sequence"/>
</dbReference>
<dbReference type="AlphaFoldDB" id="A0A239C771"/>
<dbReference type="PROSITE" id="PS51257">
    <property type="entry name" value="PROKAR_LIPOPROTEIN"/>
    <property type="match status" value="1"/>
</dbReference>
<name>A0A239C771_9BACT</name>
<dbReference type="OrthoDB" id="852555at2"/>
<evidence type="ECO:0008006" key="3">
    <source>
        <dbReference type="Google" id="ProtNLM"/>
    </source>
</evidence>
<evidence type="ECO:0000313" key="1">
    <source>
        <dbReference type="EMBL" id="SNS15960.1"/>
    </source>
</evidence>
<organism evidence="1 2">
    <name type="scientific">Pontibacter ummariensis</name>
    <dbReference type="NCBI Taxonomy" id="1610492"/>
    <lineage>
        <taxon>Bacteria</taxon>
        <taxon>Pseudomonadati</taxon>
        <taxon>Bacteroidota</taxon>
        <taxon>Cytophagia</taxon>
        <taxon>Cytophagales</taxon>
        <taxon>Hymenobacteraceae</taxon>
        <taxon>Pontibacter</taxon>
    </lineage>
</organism>
<dbReference type="RefSeq" id="WP_089317841.1">
    <property type="nucleotide sequence ID" value="NZ_FZOQ01000002.1"/>
</dbReference>
<gene>
    <name evidence="1" type="ORF">SAMN06296052_102380</name>
</gene>
<keyword evidence="2" id="KW-1185">Reference proteome</keyword>
<reference evidence="2" key="1">
    <citation type="submission" date="2017-06" db="EMBL/GenBank/DDBJ databases">
        <authorList>
            <person name="Varghese N."/>
            <person name="Submissions S."/>
        </authorList>
    </citation>
    <scope>NUCLEOTIDE SEQUENCE [LARGE SCALE GENOMIC DNA]</scope>
    <source>
        <strain evidence="2">NKM1</strain>
    </source>
</reference>
<proteinExistence type="predicted"/>
<evidence type="ECO:0000313" key="2">
    <source>
        <dbReference type="Proteomes" id="UP000198432"/>
    </source>
</evidence>
<dbReference type="EMBL" id="FZOQ01000002">
    <property type="protein sequence ID" value="SNS15960.1"/>
    <property type="molecule type" value="Genomic_DNA"/>
</dbReference>